<accession>A0A4P7XKM2</accession>
<dbReference type="EMBL" id="CP031093">
    <property type="protein sequence ID" value="QCF27776.1"/>
    <property type="molecule type" value="Genomic_DNA"/>
</dbReference>
<dbReference type="OrthoDB" id="4188830at2"/>
<evidence type="ECO:0000256" key="2">
    <source>
        <dbReference type="ARBA" id="ARBA00022723"/>
    </source>
</evidence>
<dbReference type="SUPFAM" id="SSF51316">
    <property type="entry name" value="Mss4-like"/>
    <property type="match status" value="1"/>
</dbReference>
<sequence>MKGECLCGEVQFEILAALPNLYQCHCSLCRKATGAAANAATFASRENFRWTSGHARVKSFSKSTGYRSDFCSVCGSPVPNSLGDTQLMWIPAGLLPDEFTAEIAVHLHLASSAPWEREAASCLRLDAGPDSLSALSEALKPGT</sequence>
<dbReference type="GO" id="GO:0016846">
    <property type="term" value="F:carbon-sulfur lyase activity"/>
    <property type="evidence" value="ECO:0007669"/>
    <property type="project" value="InterPro"/>
</dbReference>
<keyword evidence="4" id="KW-0456">Lyase</keyword>
<evidence type="ECO:0000313" key="6">
    <source>
        <dbReference type="EMBL" id="QCF27776.1"/>
    </source>
</evidence>
<reference evidence="6 7" key="1">
    <citation type="submission" date="2018-07" db="EMBL/GenBank/DDBJ databases">
        <title>Marsedoiliclastica nanhaica gen. nov. sp. nov., a novel marine hydrocarbonoclastic bacterium isolated from an in-situ enriched hydrocarbon-degrading consortium in deep-sea sediment.</title>
        <authorList>
            <person name="Dong C."/>
            <person name="Ma T."/>
            <person name="Liu R."/>
            <person name="Shao Z."/>
        </authorList>
    </citation>
    <scope>NUCLEOTIDE SEQUENCE [LARGE SCALE GENOMIC DNA]</scope>
    <source>
        <strain evidence="7">soil36-7</strain>
    </source>
</reference>
<dbReference type="AlphaFoldDB" id="A0A4P7XKM2"/>
<dbReference type="PANTHER" id="PTHR33337:SF40">
    <property type="entry name" value="CENP-V_GFA DOMAIN-CONTAINING PROTEIN-RELATED"/>
    <property type="match status" value="1"/>
</dbReference>
<keyword evidence="2" id="KW-0479">Metal-binding</keyword>
<evidence type="ECO:0000256" key="3">
    <source>
        <dbReference type="ARBA" id="ARBA00022833"/>
    </source>
</evidence>
<evidence type="ECO:0000259" key="5">
    <source>
        <dbReference type="PROSITE" id="PS51891"/>
    </source>
</evidence>
<dbReference type="KEGG" id="hmi:soil367_02265"/>
<gene>
    <name evidence="6" type="ORF">soil367_02265</name>
</gene>
<protein>
    <submittedName>
        <fullName evidence="6">Aldehyde-activating protein</fullName>
    </submittedName>
</protein>
<dbReference type="InterPro" id="IPR011057">
    <property type="entry name" value="Mss4-like_sf"/>
</dbReference>
<keyword evidence="3" id="KW-0862">Zinc</keyword>
<organism evidence="6 7">
    <name type="scientific">Hydrocarboniclastica marina</name>
    <dbReference type="NCBI Taxonomy" id="2259620"/>
    <lineage>
        <taxon>Bacteria</taxon>
        <taxon>Pseudomonadati</taxon>
        <taxon>Pseudomonadota</taxon>
        <taxon>Gammaproteobacteria</taxon>
        <taxon>Alteromonadales</taxon>
        <taxon>Alteromonadaceae</taxon>
        <taxon>Hydrocarboniclastica</taxon>
    </lineage>
</organism>
<evidence type="ECO:0000256" key="4">
    <source>
        <dbReference type="ARBA" id="ARBA00023239"/>
    </source>
</evidence>
<dbReference type="Pfam" id="PF04828">
    <property type="entry name" value="GFA"/>
    <property type="match status" value="1"/>
</dbReference>
<dbReference type="GO" id="GO:0046872">
    <property type="term" value="F:metal ion binding"/>
    <property type="evidence" value="ECO:0007669"/>
    <property type="project" value="UniProtKB-KW"/>
</dbReference>
<dbReference type="InterPro" id="IPR006913">
    <property type="entry name" value="CENP-V/GFA"/>
</dbReference>
<name>A0A4P7XKM2_9ALTE</name>
<comment type="similarity">
    <text evidence="1">Belongs to the Gfa family.</text>
</comment>
<keyword evidence="7" id="KW-1185">Reference proteome</keyword>
<evidence type="ECO:0000256" key="1">
    <source>
        <dbReference type="ARBA" id="ARBA00005495"/>
    </source>
</evidence>
<proteinExistence type="inferred from homology"/>
<dbReference type="PANTHER" id="PTHR33337">
    <property type="entry name" value="GFA DOMAIN-CONTAINING PROTEIN"/>
    <property type="match status" value="1"/>
</dbReference>
<dbReference type="PROSITE" id="PS51891">
    <property type="entry name" value="CENP_V_GFA"/>
    <property type="match status" value="1"/>
</dbReference>
<dbReference type="Gene3D" id="3.90.1590.10">
    <property type="entry name" value="glutathione-dependent formaldehyde- activating enzyme (gfa)"/>
    <property type="match status" value="1"/>
</dbReference>
<dbReference type="Proteomes" id="UP000298049">
    <property type="component" value="Chromosome"/>
</dbReference>
<feature type="domain" description="CENP-V/GFA" evidence="5">
    <location>
        <begin position="1"/>
        <end position="116"/>
    </location>
</feature>
<evidence type="ECO:0000313" key="7">
    <source>
        <dbReference type="Proteomes" id="UP000298049"/>
    </source>
</evidence>